<name>A0ABP0KMF0_9DINO</name>
<gene>
    <name evidence="2" type="ORF">SCF082_LOCUS18181</name>
</gene>
<feature type="compositionally biased region" description="Basic and acidic residues" evidence="1">
    <location>
        <begin position="115"/>
        <end position="139"/>
    </location>
</feature>
<feature type="region of interest" description="Disordered" evidence="1">
    <location>
        <begin position="91"/>
        <end position="196"/>
    </location>
</feature>
<accession>A0ABP0KMF0</accession>
<reference evidence="2 3" key="1">
    <citation type="submission" date="2024-02" db="EMBL/GenBank/DDBJ databases">
        <authorList>
            <person name="Chen Y."/>
            <person name="Shah S."/>
            <person name="Dougan E. K."/>
            <person name="Thang M."/>
            <person name="Chan C."/>
        </authorList>
    </citation>
    <scope>NUCLEOTIDE SEQUENCE [LARGE SCALE GENOMIC DNA]</scope>
</reference>
<evidence type="ECO:0000313" key="3">
    <source>
        <dbReference type="Proteomes" id="UP001642464"/>
    </source>
</evidence>
<dbReference type="Proteomes" id="UP001642464">
    <property type="component" value="Unassembled WGS sequence"/>
</dbReference>
<organism evidence="2 3">
    <name type="scientific">Durusdinium trenchii</name>
    <dbReference type="NCBI Taxonomy" id="1381693"/>
    <lineage>
        <taxon>Eukaryota</taxon>
        <taxon>Sar</taxon>
        <taxon>Alveolata</taxon>
        <taxon>Dinophyceae</taxon>
        <taxon>Suessiales</taxon>
        <taxon>Symbiodiniaceae</taxon>
        <taxon>Durusdinium</taxon>
    </lineage>
</organism>
<proteinExistence type="predicted"/>
<sequence length="249" mass="27176">MAGGAGVQFLVLALSSEDAQHQWKGSCALASPLSQLACKWANFHHVPEKSVGFEMNGDELDLQKTPADYSFDPSKQVELLCFPKMEEFMEPDPKEEAVAPPSSSHKSAASAKVARKSEPVEDSKKRKREKQETPEEEGRNNLPEAVKPGAKDEAKKKAKGAVRKAEPLKADGPKAKSSIAKGFVENTSAPPGLDEPIEFLQVNPKKAGSTSFDRYEKYKMGKTVREALALGAAKGDIAYDWPKGFFKRV</sequence>
<dbReference type="EMBL" id="CAXAMM010012113">
    <property type="protein sequence ID" value="CAK9028019.1"/>
    <property type="molecule type" value="Genomic_DNA"/>
</dbReference>
<comment type="caution">
    <text evidence="2">The sequence shown here is derived from an EMBL/GenBank/DDBJ whole genome shotgun (WGS) entry which is preliminary data.</text>
</comment>
<feature type="compositionally biased region" description="Low complexity" evidence="1">
    <location>
        <begin position="98"/>
        <end position="112"/>
    </location>
</feature>
<keyword evidence="3" id="KW-1185">Reference proteome</keyword>
<feature type="compositionally biased region" description="Basic and acidic residues" evidence="1">
    <location>
        <begin position="163"/>
        <end position="174"/>
    </location>
</feature>
<evidence type="ECO:0000256" key="1">
    <source>
        <dbReference type="SAM" id="MobiDB-lite"/>
    </source>
</evidence>
<evidence type="ECO:0000313" key="2">
    <source>
        <dbReference type="EMBL" id="CAK9028019.1"/>
    </source>
</evidence>
<protein>
    <submittedName>
        <fullName evidence="2">Poly(A) RNA polymerase GLD2-A</fullName>
    </submittedName>
</protein>